<name>A0ABV1E526_9FIRM</name>
<sequence length="96" mass="10179">MSGSDALDSGKSELSRAEESGKLDAFGRDTAGGSDGRLAVDVGMDAASLCSLSFWPPGTIAIMIISAANATKKPRDSKIVFLLIFFFLSMFTPREK</sequence>
<organism evidence="3 4">
    <name type="scientific">Solibaculum intestinale</name>
    <dbReference type="NCBI Taxonomy" id="3133165"/>
    <lineage>
        <taxon>Bacteria</taxon>
        <taxon>Bacillati</taxon>
        <taxon>Bacillota</taxon>
        <taxon>Clostridia</taxon>
        <taxon>Eubacteriales</taxon>
        <taxon>Oscillospiraceae</taxon>
        <taxon>Solibaculum</taxon>
    </lineage>
</organism>
<keyword evidence="2" id="KW-0812">Transmembrane</keyword>
<accession>A0ABV1E526</accession>
<keyword evidence="2" id="KW-0472">Membrane</keyword>
<keyword evidence="4" id="KW-1185">Reference proteome</keyword>
<gene>
    <name evidence="3" type="ORF">WMO26_09800</name>
</gene>
<dbReference type="RefSeq" id="WP_349220011.1">
    <property type="nucleotide sequence ID" value="NZ_JBBMFD010000018.1"/>
</dbReference>
<evidence type="ECO:0000313" key="4">
    <source>
        <dbReference type="Proteomes" id="UP001489509"/>
    </source>
</evidence>
<proteinExistence type="predicted"/>
<feature type="transmembrane region" description="Helical" evidence="2">
    <location>
        <begin position="77"/>
        <end position="93"/>
    </location>
</feature>
<feature type="region of interest" description="Disordered" evidence="1">
    <location>
        <begin position="1"/>
        <end position="33"/>
    </location>
</feature>
<evidence type="ECO:0000256" key="2">
    <source>
        <dbReference type="SAM" id="Phobius"/>
    </source>
</evidence>
<feature type="transmembrane region" description="Helical" evidence="2">
    <location>
        <begin position="46"/>
        <end position="65"/>
    </location>
</feature>
<protein>
    <submittedName>
        <fullName evidence="3">Uncharacterized protein</fullName>
    </submittedName>
</protein>
<dbReference type="Proteomes" id="UP001489509">
    <property type="component" value="Unassembled WGS sequence"/>
</dbReference>
<comment type="caution">
    <text evidence="3">The sequence shown here is derived from an EMBL/GenBank/DDBJ whole genome shotgun (WGS) entry which is preliminary data.</text>
</comment>
<reference evidence="3 4" key="1">
    <citation type="submission" date="2024-03" db="EMBL/GenBank/DDBJ databases">
        <title>Human intestinal bacterial collection.</title>
        <authorList>
            <person name="Pauvert C."/>
            <person name="Hitch T.C.A."/>
            <person name="Clavel T."/>
        </authorList>
    </citation>
    <scope>NUCLEOTIDE SEQUENCE [LARGE SCALE GENOMIC DNA]</scope>
    <source>
        <strain evidence="3 4">CLA-JM-H44</strain>
    </source>
</reference>
<evidence type="ECO:0000256" key="1">
    <source>
        <dbReference type="SAM" id="MobiDB-lite"/>
    </source>
</evidence>
<dbReference type="EMBL" id="JBBMFD010000018">
    <property type="protein sequence ID" value="MEQ2441118.1"/>
    <property type="molecule type" value="Genomic_DNA"/>
</dbReference>
<keyword evidence="2" id="KW-1133">Transmembrane helix</keyword>
<feature type="compositionally biased region" description="Basic and acidic residues" evidence="1">
    <location>
        <begin position="8"/>
        <end position="27"/>
    </location>
</feature>
<evidence type="ECO:0000313" key="3">
    <source>
        <dbReference type="EMBL" id="MEQ2441118.1"/>
    </source>
</evidence>